<dbReference type="Pfam" id="PF02674">
    <property type="entry name" value="Colicin_V"/>
    <property type="match status" value="1"/>
</dbReference>
<organism evidence="6">
    <name type="scientific">candidate division WOR-3 bacterium</name>
    <dbReference type="NCBI Taxonomy" id="2052148"/>
    <lineage>
        <taxon>Bacteria</taxon>
        <taxon>Bacteria division WOR-3</taxon>
    </lineage>
</organism>
<evidence type="ECO:0000256" key="5">
    <source>
        <dbReference type="SAM" id="Phobius"/>
    </source>
</evidence>
<feature type="transmembrane region" description="Helical" evidence="5">
    <location>
        <begin position="95"/>
        <end position="114"/>
    </location>
</feature>
<reference evidence="6" key="1">
    <citation type="journal article" date="2020" name="mSystems">
        <title>Genome- and Community-Level Interaction Insights into Carbon Utilization and Element Cycling Functions of Hydrothermarchaeota in Hydrothermal Sediment.</title>
        <authorList>
            <person name="Zhou Z."/>
            <person name="Liu Y."/>
            <person name="Xu W."/>
            <person name="Pan J."/>
            <person name="Luo Z.H."/>
            <person name="Li M."/>
        </authorList>
    </citation>
    <scope>NUCLEOTIDE SEQUENCE [LARGE SCALE GENOMIC DNA]</scope>
    <source>
        <strain evidence="6">SpSt-961</strain>
    </source>
</reference>
<feature type="transmembrane region" description="Helical" evidence="5">
    <location>
        <begin position="54"/>
        <end position="75"/>
    </location>
</feature>
<dbReference type="InterPro" id="IPR003825">
    <property type="entry name" value="Colicin-V_CvpA"/>
</dbReference>
<sequence length="170" mass="19329">MMCWIDIVIIVIILVLVIQGLISGFIRGIFDLCGIIIGLFLAFEYAERLKIAKFLAFILIFLGTVIIISILGRIISKLIHLTPLGVMDRLLGGGLGFIKGIFFSFVFLLVILLLNKDNALQKCDIAPLILKGCVSASQVLPEKWYKWIKRTTKHKERLRAEFYEHHYLPL</sequence>
<dbReference type="GO" id="GO:0016020">
    <property type="term" value="C:membrane"/>
    <property type="evidence" value="ECO:0007669"/>
    <property type="project" value="UniProtKB-SubCell"/>
</dbReference>
<keyword evidence="3 5" id="KW-1133">Transmembrane helix</keyword>
<evidence type="ECO:0000256" key="2">
    <source>
        <dbReference type="ARBA" id="ARBA00022692"/>
    </source>
</evidence>
<dbReference type="GO" id="GO:0009403">
    <property type="term" value="P:toxin biosynthetic process"/>
    <property type="evidence" value="ECO:0007669"/>
    <property type="project" value="InterPro"/>
</dbReference>
<comment type="subcellular location">
    <subcellularLocation>
        <location evidence="1">Membrane</location>
        <topology evidence="1">Multi-pass membrane protein</topology>
    </subcellularLocation>
</comment>
<dbReference type="AlphaFoldDB" id="A0A7V3RHH6"/>
<keyword evidence="2 5" id="KW-0812">Transmembrane</keyword>
<keyword evidence="4 5" id="KW-0472">Membrane</keyword>
<evidence type="ECO:0000313" key="6">
    <source>
        <dbReference type="EMBL" id="HGE78169.1"/>
    </source>
</evidence>
<evidence type="ECO:0000256" key="4">
    <source>
        <dbReference type="ARBA" id="ARBA00023136"/>
    </source>
</evidence>
<dbReference type="EMBL" id="DTOZ01000108">
    <property type="protein sequence ID" value="HGE78169.1"/>
    <property type="molecule type" value="Genomic_DNA"/>
</dbReference>
<feature type="transmembrane region" description="Helical" evidence="5">
    <location>
        <begin position="28"/>
        <end position="47"/>
    </location>
</feature>
<evidence type="ECO:0000256" key="3">
    <source>
        <dbReference type="ARBA" id="ARBA00022989"/>
    </source>
</evidence>
<dbReference type="PANTHER" id="PTHR37306">
    <property type="entry name" value="COLICIN V PRODUCTION PROTEIN"/>
    <property type="match status" value="1"/>
</dbReference>
<dbReference type="PANTHER" id="PTHR37306:SF1">
    <property type="entry name" value="COLICIN V PRODUCTION PROTEIN"/>
    <property type="match status" value="1"/>
</dbReference>
<proteinExistence type="predicted"/>
<comment type="caution">
    <text evidence="6">The sequence shown here is derived from an EMBL/GenBank/DDBJ whole genome shotgun (WGS) entry which is preliminary data.</text>
</comment>
<name>A0A7V3RHH6_UNCW3</name>
<gene>
    <name evidence="6" type="ORF">ENX68_04120</name>
</gene>
<evidence type="ECO:0000256" key="1">
    <source>
        <dbReference type="ARBA" id="ARBA00004141"/>
    </source>
</evidence>
<protein>
    <submittedName>
        <fullName evidence="6">CvpA family protein</fullName>
    </submittedName>
</protein>
<feature type="transmembrane region" description="Helical" evidence="5">
    <location>
        <begin position="5"/>
        <end position="22"/>
    </location>
</feature>
<accession>A0A7V3RHH6</accession>